<reference evidence="2 3" key="1">
    <citation type="submission" date="2018-01" db="EMBL/GenBank/DDBJ databases">
        <title>Genomic Encyclopedia of Type Strains, Phase III (KMG-III): the genomes of soil and plant-associated and newly described type strains.</title>
        <authorList>
            <person name="Whitman W."/>
        </authorList>
    </citation>
    <scope>NUCLEOTIDE SEQUENCE [LARGE SCALE GENOMIC DNA]</scope>
    <source>
        <strain evidence="2 3">1131</strain>
    </source>
</reference>
<sequence>MKKPHQIAFFNHKGGVSKTTSAFNIGWKLSEMGKRVLLVDCDPQCNLTGLVLEYGHEEEYPFEGPRNQPPKNIRDGLAPAFEARPIPIVPVEVQEVVLRPGLFVMPGHVGLSENENSLSIAHELSSSLTAFQNIPGSLRYLFDLTAAKNNIDYVIVDMSPSLGSLNQNILCTSDSFIVPMAPDFFSAMALRSLARVLPRWRAWSLKARELDILKEADYAWPSSDPKYLGSIVQNYRRRSRGGQEARPTQAYQKWFDELKRANSAHLIPALREIGYLLPDNAYEAASASIDDFLLEVPDFNSLIAVSQIVSKPVFALTQADIGSSGVVFEAQDKNIQDFNGIYNVGAEKIISMTNG</sequence>
<dbReference type="Gene3D" id="3.40.50.300">
    <property type="entry name" value="P-loop containing nucleotide triphosphate hydrolases"/>
    <property type="match status" value="1"/>
</dbReference>
<dbReference type="EMBL" id="PQFZ01000001">
    <property type="protein sequence ID" value="POR56711.1"/>
    <property type="molecule type" value="Genomic_DNA"/>
</dbReference>
<comment type="caution">
    <text evidence="2">The sequence shown here is derived from an EMBL/GenBank/DDBJ whole genome shotgun (WGS) entry which is preliminary data.</text>
</comment>
<dbReference type="OrthoDB" id="9804460at2"/>
<dbReference type="SUPFAM" id="SSF52540">
    <property type="entry name" value="P-loop containing nucleoside triphosphate hydrolases"/>
    <property type="match status" value="1"/>
</dbReference>
<dbReference type="RefSeq" id="WP_103716298.1">
    <property type="nucleotide sequence ID" value="NZ_PQFZ01000001.1"/>
</dbReference>
<dbReference type="Proteomes" id="UP000236919">
    <property type="component" value="Unassembled WGS sequence"/>
</dbReference>
<dbReference type="InterPro" id="IPR027417">
    <property type="entry name" value="P-loop_NTPase"/>
</dbReference>
<name>A0A2S4MPU3_9HYPH</name>
<dbReference type="InterPro" id="IPR025669">
    <property type="entry name" value="AAA_dom"/>
</dbReference>
<protein>
    <submittedName>
        <fullName evidence="2">AAA domain-containing protein</fullName>
    </submittedName>
</protein>
<dbReference type="AlphaFoldDB" id="A0A2S4MPU3"/>
<feature type="domain" description="AAA" evidence="1">
    <location>
        <begin position="6"/>
        <end position="196"/>
    </location>
</feature>
<evidence type="ECO:0000259" key="1">
    <source>
        <dbReference type="Pfam" id="PF13614"/>
    </source>
</evidence>
<dbReference type="CDD" id="cd02042">
    <property type="entry name" value="ParAB_family"/>
    <property type="match status" value="1"/>
</dbReference>
<evidence type="ECO:0000313" key="3">
    <source>
        <dbReference type="Proteomes" id="UP000236919"/>
    </source>
</evidence>
<proteinExistence type="predicted"/>
<evidence type="ECO:0000313" key="2">
    <source>
        <dbReference type="EMBL" id="POR56711.1"/>
    </source>
</evidence>
<accession>A0A2S4MPU3</accession>
<keyword evidence="3" id="KW-1185">Reference proteome</keyword>
<dbReference type="PANTHER" id="PTHR13696">
    <property type="entry name" value="P-LOOP CONTAINING NUCLEOSIDE TRIPHOSPHATE HYDROLASE"/>
    <property type="match status" value="1"/>
</dbReference>
<dbReference type="Pfam" id="PF13614">
    <property type="entry name" value="AAA_31"/>
    <property type="match status" value="1"/>
</dbReference>
<dbReference type="InterPro" id="IPR050678">
    <property type="entry name" value="DNA_Partitioning_ATPase"/>
</dbReference>
<organism evidence="2 3">
    <name type="scientific">Bosea psychrotolerans</name>
    <dbReference type="NCBI Taxonomy" id="1871628"/>
    <lineage>
        <taxon>Bacteria</taxon>
        <taxon>Pseudomonadati</taxon>
        <taxon>Pseudomonadota</taxon>
        <taxon>Alphaproteobacteria</taxon>
        <taxon>Hyphomicrobiales</taxon>
        <taxon>Boseaceae</taxon>
        <taxon>Bosea</taxon>
    </lineage>
</organism>
<gene>
    <name evidence="2" type="ORF">CYD53_101232</name>
</gene>
<dbReference type="PANTHER" id="PTHR13696:SF52">
    <property type="entry name" value="PARA FAMILY PROTEIN CT_582"/>
    <property type="match status" value="1"/>
</dbReference>